<name>A0A5B3G1E5_9BACT</name>
<evidence type="ECO:0000313" key="1">
    <source>
        <dbReference type="EMBL" id="KAA2367324.1"/>
    </source>
</evidence>
<comment type="caution">
    <text evidence="1">The sequence shown here is derived from an EMBL/GenBank/DDBJ whole genome shotgun (WGS) entry which is preliminary data.</text>
</comment>
<dbReference type="InterPro" id="IPR008947">
    <property type="entry name" value="PLipase_C/P1_nuclease_dom_sf"/>
</dbReference>
<dbReference type="AlphaFoldDB" id="A0A5B3G1E5"/>
<dbReference type="SUPFAM" id="SSF48537">
    <property type="entry name" value="Phospholipase C/P1 nuclease"/>
    <property type="match status" value="1"/>
</dbReference>
<evidence type="ECO:0000313" key="2">
    <source>
        <dbReference type="Proteomes" id="UP000323567"/>
    </source>
</evidence>
<dbReference type="GO" id="GO:0016788">
    <property type="term" value="F:hydrolase activity, acting on ester bonds"/>
    <property type="evidence" value="ECO:0007669"/>
    <property type="project" value="InterPro"/>
</dbReference>
<sequence length="82" mass="9307">MPCGRSSRNTVRVWKVFAVAGADATPREWLHETAVACRVIYDWQRADGTYGKQFVTDTYLLPERQLILASYRLAAVLNDLFG</sequence>
<dbReference type="Proteomes" id="UP000323567">
    <property type="component" value="Unassembled WGS sequence"/>
</dbReference>
<dbReference type="EMBL" id="VVXK01000019">
    <property type="protein sequence ID" value="KAA2367324.1"/>
    <property type="molecule type" value="Genomic_DNA"/>
</dbReference>
<dbReference type="Gene3D" id="1.10.575.10">
    <property type="entry name" value="P1 Nuclease"/>
    <property type="match status" value="1"/>
</dbReference>
<reference evidence="1 2" key="1">
    <citation type="journal article" date="2019" name="Nat. Med.">
        <title>A library of human gut bacterial isolates paired with longitudinal multiomics data enables mechanistic microbiome research.</title>
        <authorList>
            <person name="Poyet M."/>
            <person name="Groussin M."/>
            <person name="Gibbons S.M."/>
            <person name="Avila-Pacheco J."/>
            <person name="Jiang X."/>
            <person name="Kearney S.M."/>
            <person name="Perrotta A.R."/>
            <person name="Berdy B."/>
            <person name="Zhao S."/>
            <person name="Lieberman T.D."/>
            <person name="Swanson P.K."/>
            <person name="Smith M."/>
            <person name="Roesemann S."/>
            <person name="Alexander J.E."/>
            <person name="Rich S.A."/>
            <person name="Livny J."/>
            <person name="Vlamakis H."/>
            <person name="Clish C."/>
            <person name="Bullock K."/>
            <person name="Deik A."/>
            <person name="Scott J."/>
            <person name="Pierce K.A."/>
            <person name="Xavier R.J."/>
            <person name="Alm E.J."/>
        </authorList>
    </citation>
    <scope>NUCLEOTIDE SEQUENCE [LARGE SCALE GENOMIC DNA]</scope>
    <source>
        <strain evidence="1 2">BIOML-A2</strain>
    </source>
</reference>
<proteinExistence type="predicted"/>
<accession>A0A5B3G1E5</accession>
<protein>
    <submittedName>
        <fullName evidence="1">Uncharacterized protein</fullName>
    </submittedName>
</protein>
<gene>
    <name evidence="1" type="ORF">F2Y13_12050</name>
</gene>
<organism evidence="1 2">
    <name type="scientific">Alistipes shahii</name>
    <dbReference type="NCBI Taxonomy" id="328814"/>
    <lineage>
        <taxon>Bacteria</taxon>
        <taxon>Pseudomonadati</taxon>
        <taxon>Bacteroidota</taxon>
        <taxon>Bacteroidia</taxon>
        <taxon>Bacteroidales</taxon>
        <taxon>Rikenellaceae</taxon>
        <taxon>Alistipes</taxon>
    </lineage>
</organism>